<sequence length="527" mass="59553">MPPERASKACLRCRKKKRRCNGRYPCRNCTNAHQQCAYSQSSSQRPSPNASILNEGSLPHGDQAAEKRTNQCASLNSGDLLAKRLGLSTDSDSLGDPRLCSWNFRLHKDLPFLSVIEPLSDILTPQHMHQLADIFFAEINPVYKFLNPEIIYRAISTSFNQPPETPSSCILSGVAALACLFHRSSPDMESKIIYHARASLEYSTTLAIPTIEHVVGWLLRVIYLRFTSPPNATWLASCTLMHMIEPVKLHLSKEMKPSSLANTTPLYSPQLQSQIFYTARLFNTWISYDYGQPRIVPRGISHAIPSESSEWTRDDQIFWKLSESLDPDLQLDAAELENMLDQTVQLQPLHPALQLKRCNIGLCIYRRLRVTKQSISNRAVDQILQLADEGMRVATTMAKARSPWWHVLNVPFQILCVMLALNTRASLERVSQAFQTLKLLTDEYGAEAVRETWKSACTLLRLQTRNKREDFQILKNVENLFLPPDLGGGEGALPDLSLPLQTIDETNYDLEAIWGLDEIFSANLFAL</sequence>
<evidence type="ECO:0000313" key="10">
    <source>
        <dbReference type="Proteomes" id="UP000191285"/>
    </source>
</evidence>
<comment type="caution">
    <text evidence="9">The sequence shown here is derived from an EMBL/GenBank/DDBJ whole genome shotgun (WGS) entry which is preliminary data.</text>
</comment>
<keyword evidence="6" id="KW-0539">Nucleus</keyword>
<dbReference type="EMBL" id="MLKD01000011">
    <property type="protein sequence ID" value="OQE21868.1"/>
    <property type="molecule type" value="Genomic_DNA"/>
</dbReference>
<dbReference type="GO" id="GO:0008270">
    <property type="term" value="F:zinc ion binding"/>
    <property type="evidence" value="ECO:0007669"/>
    <property type="project" value="InterPro"/>
</dbReference>
<feature type="compositionally biased region" description="Polar residues" evidence="7">
    <location>
        <begin position="40"/>
        <end position="54"/>
    </location>
</feature>
<dbReference type="PANTHER" id="PTHR31779:SF5">
    <property type="entry name" value="ZN(II)2CYS6 TRANSCRIPTION FACTOR (EUROFUNG)"/>
    <property type="match status" value="1"/>
</dbReference>
<dbReference type="Pfam" id="PF04082">
    <property type="entry name" value="Fungal_trans"/>
    <property type="match status" value="1"/>
</dbReference>
<dbReference type="Pfam" id="PF00172">
    <property type="entry name" value="Zn_clus"/>
    <property type="match status" value="1"/>
</dbReference>
<dbReference type="CDD" id="cd12148">
    <property type="entry name" value="fungal_TF_MHR"/>
    <property type="match status" value="1"/>
</dbReference>
<evidence type="ECO:0000256" key="5">
    <source>
        <dbReference type="ARBA" id="ARBA00023163"/>
    </source>
</evidence>
<protein>
    <recommendedName>
        <fullName evidence="8">Zn(2)-C6 fungal-type domain-containing protein</fullName>
    </recommendedName>
</protein>
<dbReference type="InterPro" id="IPR001138">
    <property type="entry name" value="Zn2Cys6_DnaBD"/>
</dbReference>
<dbReference type="InterPro" id="IPR036864">
    <property type="entry name" value="Zn2-C6_fun-type_DNA-bd_sf"/>
</dbReference>
<dbReference type="AlphaFoldDB" id="A0A1V6T696"/>
<feature type="region of interest" description="Disordered" evidence="7">
    <location>
        <begin position="40"/>
        <end position="67"/>
    </location>
</feature>
<dbReference type="GO" id="GO:0003677">
    <property type="term" value="F:DNA binding"/>
    <property type="evidence" value="ECO:0007669"/>
    <property type="project" value="UniProtKB-KW"/>
</dbReference>
<gene>
    <name evidence="9" type="ORF">PENSTE_c011G06827</name>
</gene>
<dbReference type="PROSITE" id="PS50048">
    <property type="entry name" value="ZN2_CY6_FUNGAL_2"/>
    <property type="match status" value="1"/>
</dbReference>
<dbReference type="SMART" id="SM00066">
    <property type="entry name" value="GAL4"/>
    <property type="match status" value="1"/>
</dbReference>
<dbReference type="PROSITE" id="PS00463">
    <property type="entry name" value="ZN2_CY6_FUNGAL_1"/>
    <property type="match status" value="1"/>
</dbReference>
<proteinExistence type="predicted"/>
<keyword evidence="5" id="KW-0804">Transcription</keyword>
<keyword evidence="2" id="KW-0862">Zinc</keyword>
<name>A0A1V6T696_9EURO</name>
<evidence type="ECO:0000259" key="8">
    <source>
        <dbReference type="PROSITE" id="PS50048"/>
    </source>
</evidence>
<keyword evidence="10" id="KW-1185">Reference proteome</keyword>
<dbReference type="PANTHER" id="PTHR31779">
    <property type="entry name" value="2-NITROPROPANE DIOXYGENASE FAMILY, PUTATIVE (AFU_ORTHOLOGUE AFUA_2G17430)-RELATED"/>
    <property type="match status" value="1"/>
</dbReference>
<dbReference type="STRING" id="303698.A0A1V6T696"/>
<keyword evidence="1" id="KW-0479">Metal-binding</keyword>
<dbReference type="GO" id="GO:0000981">
    <property type="term" value="F:DNA-binding transcription factor activity, RNA polymerase II-specific"/>
    <property type="evidence" value="ECO:0007669"/>
    <property type="project" value="InterPro"/>
</dbReference>
<dbReference type="GO" id="GO:0009410">
    <property type="term" value="P:response to xenobiotic stimulus"/>
    <property type="evidence" value="ECO:0007669"/>
    <property type="project" value="TreeGrafter"/>
</dbReference>
<dbReference type="GO" id="GO:0006351">
    <property type="term" value="P:DNA-templated transcription"/>
    <property type="evidence" value="ECO:0007669"/>
    <property type="project" value="InterPro"/>
</dbReference>
<evidence type="ECO:0000256" key="1">
    <source>
        <dbReference type="ARBA" id="ARBA00022723"/>
    </source>
</evidence>
<feature type="domain" description="Zn(2)-C6 fungal-type" evidence="8">
    <location>
        <begin position="9"/>
        <end position="38"/>
    </location>
</feature>
<organism evidence="9 10">
    <name type="scientific">Penicillium steckii</name>
    <dbReference type="NCBI Taxonomy" id="303698"/>
    <lineage>
        <taxon>Eukaryota</taxon>
        <taxon>Fungi</taxon>
        <taxon>Dikarya</taxon>
        <taxon>Ascomycota</taxon>
        <taxon>Pezizomycotina</taxon>
        <taxon>Eurotiomycetes</taxon>
        <taxon>Eurotiomycetidae</taxon>
        <taxon>Eurotiales</taxon>
        <taxon>Aspergillaceae</taxon>
        <taxon>Penicillium</taxon>
    </lineage>
</organism>
<accession>A0A1V6T696</accession>
<evidence type="ECO:0000256" key="6">
    <source>
        <dbReference type="ARBA" id="ARBA00023242"/>
    </source>
</evidence>
<dbReference type="Gene3D" id="4.10.240.10">
    <property type="entry name" value="Zn(2)-C6 fungal-type DNA-binding domain"/>
    <property type="match status" value="1"/>
</dbReference>
<evidence type="ECO:0000256" key="2">
    <source>
        <dbReference type="ARBA" id="ARBA00022833"/>
    </source>
</evidence>
<dbReference type="InterPro" id="IPR007219">
    <property type="entry name" value="XnlR_reg_dom"/>
</dbReference>
<dbReference type="Proteomes" id="UP000191285">
    <property type="component" value="Unassembled WGS sequence"/>
</dbReference>
<dbReference type="SUPFAM" id="SSF57701">
    <property type="entry name" value="Zn2/Cys6 DNA-binding domain"/>
    <property type="match status" value="1"/>
</dbReference>
<evidence type="ECO:0000256" key="4">
    <source>
        <dbReference type="ARBA" id="ARBA00023125"/>
    </source>
</evidence>
<keyword evidence="4" id="KW-0238">DNA-binding</keyword>
<dbReference type="InterPro" id="IPR052478">
    <property type="entry name" value="Metabolite_Synth_Reg"/>
</dbReference>
<evidence type="ECO:0000313" key="9">
    <source>
        <dbReference type="EMBL" id="OQE21868.1"/>
    </source>
</evidence>
<reference evidence="10" key="1">
    <citation type="journal article" date="2017" name="Nat. Microbiol.">
        <title>Global analysis of biosynthetic gene clusters reveals vast potential of secondary metabolite production in Penicillium species.</title>
        <authorList>
            <person name="Nielsen J.C."/>
            <person name="Grijseels S."/>
            <person name="Prigent S."/>
            <person name="Ji B."/>
            <person name="Dainat J."/>
            <person name="Nielsen K.F."/>
            <person name="Frisvad J.C."/>
            <person name="Workman M."/>
            <person name="Nielsen J."/>
        </authorList>
    </citation>
    <scope>NUCLEOTIDE SEQUENCE [LARGE SCALE GENOMIC DNA]</scope>
    <source>
        <strain evidence="10">IBT 24891</strain>
    </source>
</reference>
<dbReference type="OrthoDB" id="4064873at2759"/>
<keyword evidence="3" id="KW-0805">Transcription regulation</keyword>
<evidence type="ECO:0000256" key="3">
    <source>
        <dbReference type="ARBA" id="ARBA00023015"/>
    </source>
</evidence>
<evidence type="ECO:0000256" key="7">
    <source>
        <dbReference type="SAM" id="MobiDB-lite"/>
    </source>
</evidence>
<dbReference type="CDD" id="cd00067">
    <property type="entry name" value="GAL4"/>
    <property type="match status" value="1"/>
</dbReference>